<evidence type="ECO:0000313" key="3">
    <source>
        <dbReference type="Proteomes" id="UP000569092"/>
    </source>
</evidence>
<dbReference type="Proteomes" id="UP000569092">
    <property type="component" value="Unassembled WGS sequence"/>
</dbReference>
<sequence length="61" mass="6690">MSSWRVLPDGRPARGHPANEDLFAGTPVRSGHFVTCIPLRLALPLVAREMISTNGCRCDSR</sequence>
<evidence type="ECO:0000256" key="1">
    <source>
        <dbReference type="SAM" id="MobiDB-lite"/>
    </source>
</evidence>
<proteinExistence type="predicted"/>
<gene>
    <name evidence="2" type="ORF">HDF10_002876</name>
</gene>
<accession>A0A7W8J953</accession>
<name>A0A7W8J953_9BACT</name>
<organism evidence="2 3">
    <name type="scientific">Tunturiibacter lichenicola</name>
    <dbReference type="NCBI Taxonomy" id="2051959"/>
    <lineage>
        <taxon>Bacteria</taxon>
        <taxon>Pseudomonadati</taxon>
        <taxon>Acidobacteriota</taxon>
        <taxon>Terriglobia</taxon>
        <taxon>Terriglobales</taxon>
        <taxon>Acidobacteriaceae</taxon>
        <taxon>Tunturiibacter</taxon>
    </lineage>
</organism>
<comment type="caution">
    <text evidence="2">The sequence shown here is derived from an EMBL/GenBank/DDBJ whole genome shotgun (WGS) entry which is preliminary data.</text>
</comment>
<dbReference type="EMBL" id="JACHDZ010000004">
    <property type="protein sequence ID" value="MBB5344890.1"/>
    <property type="molecule type" value="Genomic_DNA"/>
</dbReference>
<evidence type="ECO:0000313" key="2">
    <source>
        <dbReference type="EMBL" id="MBB5344890.1"/>
    </source>
</evidence>
<protein>
    <submittedName>
        <fullName evidence="2">Uncharacterized protein</fullName>
    </submittedName>
</protein>
<dbReference type="AlphaFoldDB" id="A0A7W8J953"/>
<reference evidence="2 3" key="1">
    <citation type="submission" date="2020-08" db="EMBL/GenBank/DDBJ databases">
        <title>Genomic Encyclopedia of Type Strains, Phase IV (KMG-V): Genome sequencing to study the core and pangenomes of soil and plant-associated prokaryotes.</title>
        <authorList>
            <person name="Whitman W."/>
        </authorList>
    </citation>
    <scope>NUCLEOTIDE SEQUENCE [LARGE SCALE GENOMIC DNA]</scope>
    <source>
        <strain evidence="2 3">M8US30</strain>
    </source>
</reference>
<feature type="region of interest" description="Disordered" evidence="1">
    <location>
        <begin position="1"/>
        <end position="21"/>
    </location>
</feature>